<feature type="signal peptide" evidence="1">
    <location>
        <begin position="1"/>
        <end position="17"/>
    </location>
</feature>
<dbReference type="PROSITE" id="PS51257">
    <property type="entry name" value="PROKAR_LIPOPROTEIN"/>
    <property type="match status" value="1"/>
</dbReference>
<dbReference type="RefSeq" id="WP_307352343.1">
    <property type="nucleotide sequence ID" value="NZ_JAUSVS010000011.1"/>
</dbReference>
<feature type="domain" description="Phytase-like" evidence="2">
    <location>
        <begin position="70"/>
        <end position="306"/>
    </location>
</feature>
<proteinExistence type="predicted"/>
<gene>
    <name evidence="3" type="ORF">QO010_004118</name>
</gene>
<reference evidence="3 4" key="1">
    <citation type="submission" date="2023-07" db="EMBL/GenBank/DDBJ databases">
        <title>Genomic Encyclopedia of Type Strains, Phase IV (KMG-IV): sequencing the most valuable type-strain genomes for metagenomic binning, comparative biology and taxonomic classification.</title>
        <authorList>
            <person name="Goeker M."/>
        </authorList>
    </citation>
    <scope>NUCLEOTIDE SEQUENCE [LARGE SCALE GENOMIC DNA]</scope>
    <source>
        <strain evidence="3 4">DSM 18695</strain>
    </source>
</reference>
<dbReference type="InterPro" id="IPR011044">
    <property type="entry name" value="Quino_amine_DH_bsu"/>
</dbReference>
<evidence type="ECO:0000259" key="2">
    <source>
        <dbReference type="Pfam" id="PF13449"/>
    </source>
</evidence>
<comment type="caution">
    <text evidence="3">The sequence shown here is derived from an EMBL/GenBank/DDBJ whole genome shotgun (WGS) entry which is preliminary data.</text>
</comment>
<dbReference type="InterPro" id="IPR014567">
    <property type="entry name" value="UCP031900"/>
</dbReference>
<dbReference type="InterPro" id="IPR027372">
    <property type="entry name" value="Phytase-like_dom"/>
</dbReference>
<sequence length="323" mass="34347">MRRFAGLVLAFALAACASPPATPPAPVPAGNGISLVSTPVPLNPDKPDQDRIGRFVYAGGVALTSDQTSRLHGLSDLKILPDGTVMAISDEGDFFQAKLQVDAAGRFTGLTDGKLEPLTGLDGKPLQGKEQGDAEGLAVMPNGDRLVSFEQDHRIWLYPAAGGPPRAVPKPATLFSANEGMEALSQYPSFAPDAYIVGGEEGEMWVCRLAGACVSIPAERQQDQAFGLTAVSPFQDGSIVILHRAFDAVRGVRLIVSIIVDPRTKPRVIDSFTLAAPYTRDNFEGAAVVSNAAGGIRIFILADDNFDARERTLMMAFDWTPNP</sequence>
<organism evidence="3 4">
    <name type="scientific">Caulobacter ginsengisoli</name>
    <dbReference type="NCBI Taxonomy" id="400775"/>
    <lineage>
        <taxon>Bacteria</taxon>
        <taxon>Pseudomonadati</taxon>
        <taxon>Pseudomonadota</taxon>
        <taxon>Alphaproteobacteria</taxon>
        <taxon>Caulobacterales</taxon>
        <taxon>Caulobacteraceae</taxon>
        <taxon>Caulobacter</taxon>
    </lineage>
</organism>
<dbReference type="Proteomes" id="UP001228905">
    <property type="component" value="Unassembled WGS sequence"/>
</dbReference>
<dbReference type="Pfam" id="PF13449">
    <property type="entry name" value="Phytase-like"/>
    <property type="match status" value="1"/>
</dbReference>
<dbReference type="EMBL" id="JAUSVS010000011">
    <property type="protein sequence ID" value="MDQ0466325.1"/>
    <property type="molecule type" value="Genomic_DNA"/>
</dbReference>
<keyword evidence="1" id="KW-0732">Signal</keyword>
<keyword evidence="4" id="KW-1185">Reference proteome</keyword>
<feature type="chain" id="PRO_5046588682" description="Phytase-like domain-containing protein" evidence="1">
    <location>
        <begin position="18"/>
        <end position="323"/>
    </location>
</feature>
<name>A0ABU0IWF3_9CAUL</name>
<dbReference type="SUPFAM" id="SSF50969">
    <property type="entry name" value="YVTN repeat-like/Quinoprotein amine dehydrogenase"/>
    <property type="match status" value="1"/>
</dbReference>
<evidence type="ECO:0000256" key="1">
    <source>
        <dbReference type="SAM" id="SignalP"/>
    </source>
</evidence>
<evidence type="ECO:0000313" key="4">
    <source>
        <dbReference type="Proteomes" id="UP001228905"/>
    </source>
</evidence>
<dbReference type="PIRSF" id="PIRSF031900">
    <property type="entry name" value="UCP031900"/>
    <property type="match status" value="1"/>
</dbReference>
<protein>
    <recommendedName>
        <fullName evidence="2">Phytase-like domain-containing protein</fullName>
    </recommendedName>
</protein>
<evidence type="ECO:0000313" key="3">
    <source>
        <dbReference type="EMBL" id="MDQ0466325.1"/>
    </source>
</evidence>
<accession>A0ABU0IWF3</accession>